<feature type="binding site" evidence="12">
    <location>
        <position position="186"/>
    </location>
    <ligand>
        <name>thiamine diphosphate</name>
        <dbReference type="ChEBI" id="CHEBI:58937"/>
    </ligand>
</feature>
<keyword evidence="15" id="KW-0106">Calcium</keyword>
<dbReference type="AlphaFoldDB" id="A0A1G4I7W4"/>
<feature type="binding site" evidence="12">
    <location>
        <position position="157"/>
    </location>
    <ligand>
        <name>thiamine diphosphate</name>
        <dbReference type="ChEBI" id="CHEBI:58937"/>
    </ligand>
</feature>
<feature type="binding site" evidence="12">
    <location>
        <begin position="115"/>
        <end position="117"/>
    </location>
    <ligand>
        <name>thiamine diphosphate</name>
        <dbReference type="ChEBI" id="CHEBI:58937"/>
    </ligand>
</feature>
<dbReference type="InterPro" id="IPR005475">
    <property type="entry name" value="Transketolase-like_Pyr-bd"/>
</dbReference>
<dbReference type="RefSeq" id="XP_067079283.1">
    <property type="nucleotide sequence ID" value="XM_067223182.1"/>
</dbReference>
<dbReference type="InterPro" id="IPR005478">
    <property type="entry name" value="Transketolase_bac-like"/>
</dbReference>
<dbReference type="InterPro" id="IPR033247">
    <property type="entry name" value="Transketolase_fam"/>
</dbReference>
<dbReference type="GO" id="GO:0046872">
    <property type="term" value="F:metal ion binding"/>
    <property type="evidence" value="ECO:0007669"/>
    <property type="project" value="UniProtKB-KW"/>
</dbReference>
<keyword evidence="8 12" id="KW-0786">Thiamine pyrophosphate</keyword>
<dbReference type="Gene3D" id="3.40.50.920">
    <property type="match status" value="1"/>
</dbReference>
<evidence type="ECO:0000256" key="11">
    <source>
        <dbReference type="PIRSR" id="PIRSR605478-2"/>
    </source>
</evidence>
<feature type="binding site" evidence="12">
    <location>
        <position position="262"/>
    </location>
    <ligand>
        <name>thiamine diphosphate</name>
        <dbReference type="ChEBI" id="CHEBI:58937"/>
    </ligand>
</feature>
<dbReference type="Gene3D" id="3.40.50.970">
    <property type="match status" value="2"/>
</dbReference>
<proteinExistence type="inferred from homology"/>
<feature type="active site" description="Proton donor" evidence="10">
    <location>
        <position position="410"/>
    </location>
</feature>
<feature type="binding site" evidence="12">
    <location>
        <position position="67"/>
    </location>
    <ligand>
        <name>thiamine diphosphate</name>
        <dbReference type="ChEBI" id="CHEBI:58937"/>
    </ligand>
</feature>
<dbReference type="SMR" id="A0A1G4I7W4"/>
<feature type="binding site" evidence="12">
    <location>
        <position position="436"/>
    </location>
    <ligand>
        <name>thiamine diphosphate</name>
        <dbReference type="ChEBI" id="CHEBI:58937"/>
    </ligand>
</feature>
<protein>
    <recommendedName>
        <fullName evidence="4 15">Transketolase</fullName>
        <ecNumber evidence="4 15">2.2.1.1</ecNumber>
    </recommendedName>
</protein>
<evidence type="ECO:0000256" key="3">
    <source>
        <dbReference type="ARBA" id="ARBA00011738"/>
    </source>
</evidence>
<keyword evidence="6 13" id="KW-0479">Metal-binding</keyword>
<evidence type="ECO:0000256" key="5">
    <source>
        <dbReference type="ARBA" id="ARBA00022679"/>
    </source>
</evidence>
<feature type="domain" description="Transketolase-like pyrimidine-binding" evidence="16">
    <location>
        <begin position="351"/>
        <end position="525"/>
    </location>
</feature>
<comment type="cofactor">
    <cofactor evidence="15">
        <name>Mg(2+)</name>
        <dbReference type="ChEBI" id="CHEBI:18420"/>
    </cofactor>
    <cofactor evidence="15">
        <name>Ca(2+)</name>
        <dbReference type="ChEBI" id="CHEBI:29108"/>
    </cofactor>
    <cofactor evidence="15">
        <name>Mn(2+)</name>
        <dbReference type="ChEBI" id="CHEBI:29035"/>
    </cofactor>
    <cofactor evidence="15">
        <name>Co(2+)</name>
        <dbReference type="ChEBI" id="CHEBI:48828"/>
    </cofactor>
    <text evidence="15">Binds 1 Mg(2+) ion per subunit. Can also utilize other divalent metal cations, such as Ca(2+), Mn(2+) and Co(2+).</text>
</comment>
<accession>A0A1G4I7W4</accession>
<evidence type="ECO:0000256" key="2">
    <source>
        <dbReference type="ARBA" id="ARBA00007131"/>
    </source>
</evidence>
<dbReference type="InterPro" id="IPR005474">
    <property type="entry name" value="Transketolase_N"/>
</dbReference>
<feature type="binding site" evidence="11">
    <location>
        <position position="381"/>
    </location>
    <ligand>
        <name>substrate</name>
    </ligand>
</feature>
<dbReference type="PANTHER" id="PTHR43522">
    <property type="entry name" value="TRANSKETOLASE"/>
    <property type="match status" value="1"/>
</dbReference>
<dbReference type="GO" id="GO:0004802">
    <property type="term" value="F:transketolase activity"/>
    <property type="evidence" value="ECO:0007669"/>
    <property type="project" value="UniProtKB-EC"/>
</dbReference>
<feature type="site" description="Important for catalytic activity" evidence="14">
    <location>
        <position position="27"/>
    </location>
</feature>
<evidence type="ECO:0000256" key="10">
    <source>
        <dbReference type="PIRSR" id="PIRSR605478-1"/>
    </source>
</evidence>
<dbReference type="Pfam" id="PF02779">
    <property type="entry name" value="Transket_pyr"/>
    <property type="match status" value="1"/>
</dbReference>
<keyword evidence="5 15" id="KW-0808">Transferase</keyword>
<dbReference type="SUPFAM" id="SSF52518">
    <property type="entry name" value="Thiamin diphosphate-binding fold (THDP-binding)"/>
    <property type="match status" value="2"/>
</dbReference>
<evidence type="ECO:0000259" key="16">
    <source>
        <dbReference type="SMART" id="SM00861"/>
    </source>
</evidence>
<feature type="binding site" evidence="11">
    <location>
        <position position="262"/>
    </location>
    <ligand>
        <name>substrate</name>
    </ligand>
</feature>
<evidence type="ECO:0000256" key="14">
    <source>
        <dbReference type="PIRSR" id="PIRSR605478-5"/>
    </source>
</evidence>
<evidence type="ECO:0000256" key="13">
    <source>
        <dbReference type="PIRSR" id="PIRSR605478-4"/>
    </source>
</evidence>
<feature type="binding site" evidence="13">
    <location>
        <position position="188"/>
    </location>
    <ligand>
        <name>Mg(2+)</name>
        <dbReference type="ChEBI" id="CHEBI:18420"/>
    </ligand>
</feature>
<comment type="cofactor">
    <cofactor evidence="1">
        <name>Co(2+)</name>
        <dbReference type="ChEBI" id="CHEBI:48828"/>
    </cofactor>
</comment>
<feature type="binding site" evidence="11">
    <location>
        <position position="354"/>
    </location>
    <ligand>
        <name>substrate</name>
    </ligand>
</feature>
<comment type="catalytic activity">
    <reaction evidence="9 15">
        <text>D-sedoheptulose 7-phosphate + D-glyceraldehyde 3-phosphate = aldehydo-D-ribose 5-phosphate + D-xylulose 5-phosphate</text>
        <dbReference type="Rhea" id="RHEA:10508"/>
        <dbReference type="ChEBI" id="CHEBI:57483"/>
        <dbReference type="ChEBI" id="CHEBI:57737"/>
        <dbReference type="ChEBI" id="CHEBI:58273"/>
        <dbReference type="ChEBI" id="CHEBI:59776"/>
        <dbReference type="EC" id="2.2.1.1"/>
    </reaction>
</comment>
<evidence type="ECO:0000256" key="12">
    <source>
        <dbReference type="PIRSR" id="PIRSR605478-3"/>
    </source>
</evidence>
<dbReference type="InterPro" id="IPR020826">
    <property type="entry name" value="Transketolase_BS"/>
</dbReference>
<dbReference type="PROSITE" id="PS00801">
    <property type="entry name" value="TRANSKETOLASE_1"/>
    <property type="match status" value="1"/>
</dbReference>
<dbReference type="FunFam" id="3.40.50.970:FF:000004">
    <property type="entry name" value="Transketolase"/>
    <property type="match status" value="1"/>
</dbReference>
<feature type="binding site" evidence="11">
    <location>
        <position position="472"/>
    </location>
    <ligand>
        <name>substrate</name>
    </ligand>
</feature>
<comment type="similarity">
    <text evidence="2 15">Belongs to the transketolase family.</text>
</comment>
<dbReference type="Pfam" id="PF00456">
    <property type="entry name" value="Transketolase_N"/>
    <property type="match status" value="1"/>
</dbReference>
<dbReference type="FunFam" id="3.40.50.970:FF:000003">
    <property type="entry name" value="Transketolase"/>
    <property type="match status" value="1"/>
</dbReference>
<gene>
    <name evidence="17" type="ORF">TEOVI_000569200</name>
</gene>
<feature type="binding site" evidence="13">
    <location>
        <position position="186"/>
    </location>
    <ligand>
        <name>Mg(2+)</name>
        <dbReference type="ChEBI" id="CHEBI:18420"/>
    </ligand>
</feature>
<feature type="binding site" evidence="11">
    <location>
        <position position="468"/>
    </location>
    <ligand>
        <name>substrate</name>
    </ligand>
</feature>
<dbReference type="InterPro" id="IPR055152">
    <property type="entry name" value="Transketolase-like_C_2"/>
</dbReference>
<dbReference type="PROSITE" id="PS00802">
    <property type="entry name" value="TRANSKETOLASE_2"/>
    <property type="match status" value="1"/>
</dbReference>
<feature type="binding site" evidence="13">
    <location>
        <position position="156"/>
    </location>
    <ligand>
        <name>Mg(2+)</name>
        <dbReference type="ChEBI" id="CHEBI:18420"/>
    </ligand>
</feature>
<feature type="binding site" evidence="11">
    <location>
        <position position="27"/>
    </location>
    <ligand>
        <name>substrate</name>
    </ligand>
</feature>
<evidence type="ECO:0000256" key="4">
    <source>
        <dbReference type="ARBA" id="ARBA00013152"/>
    </source>
</evidence>
<evidence type="ECO:0000256" key="8">
    <source>
        <dbReference type="ARBA" id="ARBA00023052"/>
    </source>
</evidence>
<dbReference type="InterPro" id="IPR009014">
    <property type="entry name" value="Transketo_C/PFOR_II"/>
</dbReference>
<dbReference type="EMBL" id="CZPT02000869">
    <property type="protein sequence ID" value="SCU68045.1"/>
    <property type="molecule type" value="Genomic_DNA"/>
</dbReference>
<dbReference type="EC" id="2.2.1.1" evidence="4 15"/>
<evidence type="ECO:0000256" key="7">
    <source>
        <dbReference type="ARBA" id="ARBA00022842"/>
    </source>
</evidence>
<name>A0A1G4I7W4_TRYEQ</name>
<dbReference type="VEuPathDB" id="TriTrypDB:TEOVI_000569200"/>
<sequence>MSFNDNLATNSIRCLAADGVQQAKSGHPGAPMGMAPIAYVLWSEVMKFDSKDPEWIDRDRFVLSNGHASMLQYVMLHLSGYDLSMDDLKKFRQLNSRTPGHPERGVTPGVEVTTGPLGQGIAQGVGLAIAEAQLAATYNRPGYNIIDHWTYVFCGDGCLMEGIGQEALSLAGHLGLEKLVVVYDSNRISIDGSTDIAFTEDAAKKYEALGFHVIPVSNGDSDFTALRAAFAECKQIKGRPKLVIVNTTIGYGCRLAGSEKAHGAPLGDDEVARVKEQFGLDPTKKFHVQPEVYGIFGKNAERGASRHEEWRVRMRKYTEEFPQEADALQNQLDFKLPPDWKSKLPLNDKSIATRKASENALGALLTLTPALVGGSADLSPSNLTRPGSAQMVDFQKDTPHGRYIRYGVREHAMCAVMNGMHAHGGFVPYGGTFLNFIGYALGAVRLASLAHHHVVYVATHDSIGVGEDGPTHQPVELLALLRATPNLLVFRPSDQTETSAAWALALENTRGPSILCLSRQNTVPQPTSKLEGVAKGAYILIPAEKPQLIIVSSGSEVSIAVDAAKALSSEVRTTVVSMPCQELFELQPVGYQQKVFPEGVPVISIEPFVSTGWERYSHYHIGMEGFGASAPADQLYEYFNITVNHAVEVGRKLAKKYVGGTAPAKRSHL</sequence>
<dbReference type="InterPro" id="IPR049557">
    <property type="entry name" value="Transketolase_CS"/>
</dbReference>
<dbReference type="SUPFAM" id="SSF52922">
    <property type="entry name" value="TK C-terminal domain-like"/>
    <property type="match status" value="1"/>
</dbReference>
<dbReference type="InterPro" id="IPR029061">
    <property type="entry name" value="THDP-binding"/>
</dbReference>
<dbReference type="NCBIfam" id="TIGR00232">
    <property type="entry name" value="tktlase_bact"/>
    <property type="match status" value="1"/>
</dbReference>
<dbReference type="SMART" id="SM00861">
    <property type="entry name" value="Transket_pyr"/>
    <property type="match status" value="1"/>
</dbReference>
<comment type="function">
    <text evidence="15">Catalyzes the transfer of a two-carbon ketol group from a ketose donor to an aldose acceptor, via a covalent intermediate with the cofactor thiamine pyrophosphate.</text>
</comment>
<keyword evidence="7 13" id="KW-0460">Magnesium</keyword>
<evidence type="ECO:0000256" key="1">
    <source>
        <dbReference type="ARBA" id="ARBA00001941"/>
    </source>
</evidence>
<feature type="binding site" evidence="11">
    <location>
        <position position="460"/>
    </location>
    <ligand>
        <name>substrate</name>
    </ligand>
</feature>
<evidence type="ECO:0000313" key="17">
    <source>
        <dbReference type="EMBL" id="SCU68045.1"/>
    </source>
</evidence>
<dbReference type="PANTHER" id="PTHR43522:SF2">
    <property type="entry name" value="TRANSKETOLASE 1-RELATED"/>
    <property type="match status" value="1"/>
</dbReference>
<dbReference type="Proteomes" id="UP000195570">
    <property type="component" value="Unassembled WGS sequence"/>
</dbReference>
<feature type="site" description="Important for catalytic activity" evidence="14">
    <location>
        <position position="262"/>
    </location>
</feature>
<dbReference type="CDD" id="cd02012">
    <property type="entry name" value="TPP_TK"/>
    <property type="match status" value="1"/>
</dbReference>
<comment type="cofactor">
    <cofactor evidence="12">
        <name>thiamine diphosphate</name>
        <dbReference type="ChEBI" id="CHEBI:58937"/>
    </cofactor>
    <text evidence="12">Binds 1 thiamine pyrophosphate per subunit. During the reaction, the substrate forms a covalent intermediate with the cofactor.</text>
</comment>
<dbReference type="GO" id="GO:0005829">
    <property type="term" value="C:cytosol"/>
    <property type="evidence" value="ECO:0007669"/>
    <property type="project" value="TreeGrafter"/>
</dbReference>
<comment type="subunit">
    <text evidence="3 15">Homodimer.</text>
</comment>
<dbReference type="CDD" id="cd07033">
    <property type="entry name" value="TPP_PYR_DXS_TK_like"/>
    <property type="match status" value="1"/>
</dbReference>
<organism evidence="17 18">
    <name type="scientific">Trypanosoma equiperdum</name>
    <dbReference type="NCBI Taxonomy" id="5694"/>
    <lineage>
        <taxon>Eukaryota</taxon>
        <taxon>Discoba</taxon>
        <taxon>Euglenozoa</taxon>
        <taxon>Kinetoplastea</taxon>
        <taxon>Metakinetoplastina</taxon>
        <taxon>Trypanosomatida</taxon>
        <taxon>Trypanosomatidae</taxon>
        <taxon>Trypanosoma</taxon>
    </lineage>
</organism>
<dbReference type="Pfam" id="PF22613">
    <property type="entry name" value="Transketolase_C_1"/>
    <property type="match status" value="1"/>
</dbReference>
<feature type="binding site" evidence="11">
    <location>
        <position position="519"/>
    </location>
    <ligand>
        <name>substrate</name>
    </ligand>
</feature>
<dbReference type="GeneID" id="92379632"/>
<evidence type="ECO:0000313" key="18">
    <source>
        <dbReference type="Proteomes" id="UP000195570"/>
    </source>
</evidence>
<comment type="caution">
    <text evidence="17">The sequence shown here is derived from an EMBL/GenBank/DDBJ whole genome shotgun (WGS) entry which is preliminary data.</text>
</comment>
<evidence type="ECO:0000256" key="6">
    <source>
        <dbReference type="ARBA" id="ARBA00022723"/>
    </source>
</evidence>
<comment type="cofactor">
    <cofactor evidence="13">
        <name>Mg(2+)</name>
        <dbReference type="ChEBI" id="CHEBI:18420"/>
    </cofactor>
    <text evidence="13">Binds 1 Mg(2+) ion per subunit. Can also utilize other divalent metal cations, such as Ca(2+), Mn(2+) and Co(2+).</text>
</comment>
<keyword evidence="18" id="KW-1185">Reference proteome</keyword>
<evidence type="ECO:0000256" key="15">
    <source>
        <dbReference type="RuleBase" id="RU004996"/>
    </source>
</evidence>
<dbReference type="GO" id="GO:0006098">
    <property type="term" value="P:pentose-phosphate shunt"/>
    <property type="evidence" value="ECO:0007669"/>
    <property type="project" value="TreeGrafter"/>
</dbReference>
<evidence type="ECO:0000256" key="9">
    <source>
        <dbReference type="ARBA" id="ARBA00049473"/>
    </source>
</evidence>
<reference evidence="17" key="1">
    <citation type="submission" date="2016-09" db="EMBL/GenBank/DDBJ databases">
        <authorList>
            <person name="Hebert L."/>
            <person name="Moumen B."/>
        </authorList>
    </citation>
    <scope>NUCLEOTIDE SEQUENCE [LARGE SCALE GENOMIC DNA]</scope>
    <source>
        <strain evidence="17">OVI</strain>
    </source>
</reference>
<dbReference type="FunFam" id="3.40.50.920:FF:000003">
    <property type="entry name" value="Transketolase"/>
    <property type="match status" value="1"/>
</dbReference>